<gene>
    <name evidence="1" type="ORF">Q5H91_04250</name>
</gene>
<evidence type="ECO:0000313" key="1">
    <source>
        <dbReference type="EMBL" id="MDP1026414.1"/>
    </source>
</evidence>
<organism evidence="1 2">
    <name type="scientific">Sphingomonas aurea</name>
    <dbReference type="NCBI Taxonomy" id="3063994"/>
    <lineage>
        <taxon>Bacteria</taxon>
        <taxon>Pseudomonadati</taxon>
        <taxon>Pseudomonadota</taxon>
        <taxon>Alphaproteobacteria</taxon>
        <taxon>Sphingomonadales</taxon>
        <taxon>Sphingomonadaceae</taxon>
        <taxon>Sphingomonas</taxon>
    </lineage>
</organism>
<accession>A0ABT9EHG8</accession>
<dbReference type="EMBL" id="JAUUDS010000001">
    <property type="protein sequence ID" value="MDP1026414.1"/>
    <property type="molecule type" value="Genomic_DNA"/>
</dbReference>
<evidence type="ECO:0008006" key="3">
    <source>
        <dbReference type="Google" id="ProtNLM"/>
    </source>
</evidence>
<proteinExistence type="predicted"/>
<dbReference type="RefSeq" id="WP_305171974.1">
    <property type="nucleotide sequence ID" value="NZ_JAUUDS010000001.1"/>
</dbReference>
<protein>
    <recommendedName>
        <fullName evidence="3">HEPN domain-containing protein</fullName>
    </recommendedName>
</protein>
<sequence length="288" mass="32289">MNNYMASKDALLSARAKLNRADQFLVAAEHRLRAFCNSKPFKIEYDGRYRDHYWSIQIDENIPVEVMLEIGDAIHALRSALDHSAFAFWLLDGKGTAENKLNEKTVCFPVEDAAEKFFARVQLLGLKPDAQAVFNSFGAYLGGPGEMICELSALDNADKHRILIPANIRIIIDGLKRSFRVSGCEETTEDVDTITLNVESGYQYAHTTNRMGQPIFAIHHLKSLPSHYGGKVDSSLAKIKIEVQLTKHKAEPLSEHPYTAIESLVVMTHSVHDVVRKLQDVLDARVKV</sequence>
<dbReference type="Proteomes" id="UP001230685">
    <property type="component" value="Unassembled WGS sequence"/>
</dbReference>
<comment type="caution">
    <text evidence="1">The sequence shown here is derived from an EMBL/GenBank/DDBJ whole genome shotgun (WGS) entry which is preliminary data.</text>
</comment>
<evidence type="ECO:0000313" key="2">
    <source>
        <dbReference type="Proteomes" id="UP001230685"/>
    </source>
</evidence>
<keyword evidence="2" id="KW-1185">Reference proteome</keyword>
<reference evidence="1 2" key="1">
    <citation type="submission" date="2023-07" db="EMBL/GenBank/DDBJ databases">
        <authorList>
            <person name="Kim M.K."/>
        </authorList>
    </citation>
    <scope>NUCLEOTIDE SEQUENCE [LARGE SCALE GENOMIC DNA]</scope>
    <source>
        <strain evidence="1 2">KR1UV-12</strain>
    </source>
</reference>
<name>A0ABT9EHG8_9SPHN</name>